<sequence>MPRTAWVHSNLRNYSIRAVEGSARLSRGSGVAGRIRAWYASGTIHVQTTWCGYSHTPFDVDTAVYLEHVPKIPRHPLTGERYVSPARIPSVRPGMFSNTTRLLHGFYEVFAVWAKFYIREDTWLTYVNT</sequence>
<reference evidence="1 2" key="1">
    <citation type="submission" date="2019-05" db="EMBL/GenBank/DDBJ databases">
        <title>Another draft genome of Portunus trituberculatus and its Hox gene families provides insights of decapod evolution.</title>
        <authorList>
            <person name="Jeong J.-H."/>
            <person name="Song I."/>
            <person name="Kim S."/>
            <person name="Choi T."/>
            <person name="Kim D."/>
            <person name="Ryu S."/>
            <person name="Kim W."/>
        </authorList>
    </citation>
    <scope>NUCLEOTIDE SEQUENCE [LARGE SCALE GENOMIC DNA]</scope>
    <source>
        <tissue evidence="1">Muscle</tissue>
    </source>
</reference>
<evidence type="ECO:0000313" key="1">
    <source>
        <dbReference type="EMBL" id="MPC97250.1"/>
    </source>
</evidence>
<name>A0A5B7JKJ7_PORTR</name>
<evidence type="ECO:0000313" key="2">
    <source>
        <dbReference type="Proteomes" id="UP000324222"/>
    </source>
</evidence>
<accession>A0A5B7JKJ7</accession>
<dbReference type="Proteomes" id="UP000324222">
    <property type="component" value="Unassembled WGS sequence"/>
</dbReference>
<organism evidence="1 2">
    <name type="scientific">Portunus trituberculatus</name>
    <name type="common">Swimming crab</name>
    <name type="synonym">Neptunus trituberculatus</name>
    <dbReference type="NCBI Taxonomy" id="210409"/>
    <lineage>
        <taxon>Eukaryota</taxon>
        <taxon>Metazoa</taxon>
        <taxon>Ecdysozoa</taxon>
        <taxon>Arthropoda</taxon>
        <taxon>Crustacea</taxon>
        <taxon>Multicrustacea</taxon>
        <taxon>Malacostraca</taxon>
        <taxon>Eumalacostraca</taxon>
        <taxon>Eucarida</taxon>
        <taxon>Decapoda</taxon>
        <taxon>Pleocyemata</taxon>
        <taxon>Brachyura</taxon>
        <taxon>Eubrachyura</taxon>
        <taxon>Portunoidea</taxon>
        <taxon>Portunidae</taxon>
        <taxon>Portuninae</taxon>
        <taxon>Portunus</taxon>
    </lineage>
</organism>
<keyword evidence="2" id="KW-1185">Reference proteome</keyword>
<protein>
    <submittedName>
        <fullName evidence="1">Uncharacterized protein</fullName>
    </submittedName>
</protein>
<proteinExistence type="predicted"/>
<gene>
    <name evidence="1" type="ORF">E2C01_092554</name>
</gene>
<dbReference type="AlphaFoldDB" id="A0A5B7JKJ7"/>
<comment type="caution">
    <text evidence="1">The sequence shown here is derived from an EMBL/GenBank/DDBJ whole genome shotgun (WGS) entry which is preliminary data.</text>
</comment>
<dbReference type="EMBL" id="VSRR010109169">
    <property type="protein sequence ID" value="MPC97250.1"/>
    <property type="molecule type" value="Genomic_DNA"/>
</dbReference>